<sequence length="404" mass="46200">MLDREKGKAKATTSRKRNAPQALTLFPYAHYAKNPVNKVNKNQQLQATDMAKFRKKGMNMEKRLSLPNDVRHSIETRIQELGLHFIDREMERINTSWVREFYCNFSRATLDSVHLRGGQILITEVAIEDALYCPPRTGATDACDQAEIAIHTMTFDYDMLKHIIATRDAIWVMASENKRPKGMLFTYLTREARTWQQIFACYVMPTMHFTKIPMDMLVLIGCVMDGKEVYFPKLVRRSMWRAHIRGLLPFPSMVTRMIELAGVPWRDDDKTPPPPTNDDKEDVIPWGGWIHEKSPSRHRSRARVAIEAPGPSAPAVPSSSAAAAPISPPLAPEPTYLLVQCLFRFMERSECQIIRHLDRIDQIFVAQGIELPPLPESSDSDKETHEEEHAEVHEEEPVHIEAPP</sequence>
<reference evidence="3 4" key="1">
    <citation type="submission" date="2019-01" db="EMBL/GenBank/DDBJ databases">
        <title>Sequencing of cultivated peanut Arachis hypogaea provides insights into genome evolution and oil improvement.</title>
        <authorList>
            <person name="Chen X."/>
        </authorList>
    </citation>
    <scope>NUCLEOTIDE SEQUENCE [LARGE SCALE GENOMIC DNA]</scope>
    <source>
        <strain evidence="4">cv. Fuhuasheng</strain>
        <tissue evidence="3">Leaves</tissue>
    </source>
</reference>
<gene>
    <name evidence="3" type="ORF">Ahy_A01g002447</name>
</gene>
<accession>A0A445ER81</accession>
<evidence type="ECO:0000313" key="4">
    <source>
        <dbReference type="Proteomes" id="UP000289738"/>
    </source>
</evidence>
<keyword evidence="4" id="KW-1185">Reference proteome</keyword>
<proteinExistence type="predicted"/>
<feature type="region of interest" description="Disordered" evidence="1">
    <location>
        <begin position="264"/>
        <end position="303"/>
    </location>
</feature>
<dbReference type="EMBL" id="SDMP01000001">
    <property type="protein sequence ID" value="RYR77813.1"/>
    <property type="molecule type" value="Genomic_DNA"/>
</dbReference>
<evidence type="ECO:0000259" key="2">
    <source>
        <dbReference type="Pfam" id="PF20167"/>
    </source>
</evidence>
<feature type="compositionally biased region" description="Basic and acidic residues" evidence="1">
    <location>
        <begin position="379"/>
        <end position="404"/>
    </location>
</feature>
<organism evidence="3 4">
    <name type="scientific">Arachis hypogaea</name>
    <name type="common">Peanut</name>
    <dbReference type="NCBI Taxonomy" id="3818"/>
    <lineage>
        <taxon>Eukaryota</taxon>
        <taxon>Viridiplantae</taxon>
        <taxon>Streptophyta</taxon>
        <taxon>Embryophyta</taxon>
        <taxon>Tracheophyta</taxon>
        <taxon>Spermatophyta</taxon>
        <taxon>Magnoliopsida</taxon>
        <taxon>eudicotyledons</taxon>
        <taxon>Gunneridae</taxon>
        <taxon>Pentapetalae</taxon>
        <taxon>rosids</taxon>
        <taxon>fabids</taxon>
        <taxon>Fabales</taxon>
        <taxon>Fabaceae</taxon>
        <taxon>Papilionoideae</taxon>
        <taxon>50 kb inversion clade</taxon>
        <taxon>dalbergioids sensu lato</taxon>
        <taxon>Dalbergieae</taxon>
        <taxon>Pterocarpus clade</taxon>
        <taxon>Arachis</taxon>
    </lineage>
</organism>
<feature type="region of interest" description="Disordered" evidence="1">
    <location>
        <begin position="371"/>
        <end position="404"/>
    </location>
</feature>
<dbReference type="InterPro" id="IPR046796">
    <property type="entry name" value="Transposase_32_dom"/>
</dbReference>
<comment type="caution">
    <text evidence="3">The sequence shown here is derived from an EMBL/GenBank/DDBJ whole genome shotgun (WGS) entry which is preliminary data.</text>
</comment>
<protein>
    <recommendedName>
        <fullName evidence="2">Putative plant transposon protein domain-containing protein</fullName>
    </recommendedName>
</protein>
<evidence type="ECO:0000313" key="3">
    <source>
        <dbReference type="EMBL" id="RYR77813.1"/>
    </source>
</evidence>
<dbReference type="AlphaFoldDB" id="A0A445ER81"/>
<feature type="domain" description="Putative plant transposon protein" evidence="2">
    <location>
        <begin position="82"/>
        <end position="264"/>
    </location>
</feature>
<dbReference type="Pfam" id="PF20167">
    <property type="entry name" value="Transposase_32"/>
    <property type="match status" value="1"/>
</dbReference>
<evidence type="ECO:0000256" key="1">
    <source>
        <dbReference type="SAM" id="MobiDB-lite"/>
    </source>
</evidence>
<name>A0A445ER81_ARAHY</name>
<dbReference type="Proteomes" id="UP000289738">
    <property type="component" value="Chromosome A01"/>
</dbReference>